<dbReference type="SUPFAM" id="SSF81901">
    <property type="entry name" value="HCP-like"/>
    <property type="match status" value="2"/>
</dbReference>
<dbReference type="RefSeq" id="WP_152894385.1">
    <property type="nucleotide sequence ID" value="NZ_VJZD01000247.1"/>
</dbReference>
<comment type="caution">
    <text evidence="3">The sequence shown here is derived from an EMBL/GenBank/DDBJ whole genome shotgun (WGS) entry which is preliminary data.</text>
</comment>
<evidence type="ECO:0000259" key="2">
    <source>
        <dbReference type="PROSITE" id="PS50943"/>
    </source>
</evidence>
<keyword evidence="4" id="KW-1185">Reference proteome</keyword>
<feature type="region of interest" description="Disordered" evidence="1">
    <location>
        <begin position="400"/>
        <end position="428"/>
    </location>
</feature>
<dbReference type="SMART" id="SM00671">
    <property type="entry name" value="SEL1"/>
    <property type="match status" value="10"/>
</dbReference>
<dbReference type="GO" id="GO:0003677">
    <property type="term" value="F:DNA binding"/>
    <property type="evidence" value="ECO:0007669"/>
    <property type="project" value="InterPro"/>
</dbReference>
<accession>A0A5N8VRY9</accession>
<gene>
    <name evidence="3" type="ORF">FNH09_37735</name>
</gene>
<dbReference type="InterPro" id="IPR006597">
    <property type="entry name" value="Sel1-like"/>
</dbReference>
<name>A0A5N8VRY9_9ACTN</name>
<dbReference type="InterPro" id="IPR050767">
    <property type="entry name" value="Sel1_AlgK"/>
</dbReference>
<feature type="domain" description="HTH cro/C1-type" evidence="2">
    <location>
        <begin position="18"/>
        <end position="73"/>
    </location>
</feature>
<dbReference type="PROSITE" id="PS50943">
    <property type="entry name" value="HTH_CROC1"/>
    <property type="match status" value="1"/>
</dbReference>
<dbReference type="AlphaFoldDB" id="A0A5N8VRY9"/>
<dbReference type="Gene3D" id="1.25.40.10">
    <property type="entry name" value="Tetratricopeptide repeat domain"/>
    <property type="match status" value="4"/>
</dbReference>
<dbReference type="PANTHER" id="PTHR11102:SF160">
    <property type="entry name" value="ERAD-ASSOCIATED E3 UBIQUITIN-PROTEIN LIGASE COMPONENT HRD3"/>
    <property type="match status" value="1"/>
</dbReference>
<evidence type="ECO:0000313" key="3">
    <source>
        <dbReference type="EMBL" id="MPY36758.1"/>
    </source>
</evidence>
<protein>
    <submittedName>
        <fullName evidence="3">Helix-turn-helix domain-containing protein</fullName>
    </submittedName>
</protein>
<dbReference type="OrthoDB" id="3964962at2"/>
<dbReference type="PANTHER" id="PTHR11102">
    <property type="entry name" value="SEL-1-LIKE PROTEIN"/>
    <property type="match status" value="1"/>
</dbReference>
<dbReference type="EMBL" id="VJZD01000247">
    <property type="protein sequence ID" value="MPY36758.1"/>
    <property type="molecule type" value="Genomic_DNA"/>
</dbReference>
<dbReference type="InterPro" id="IPR019734">
    <property type="entry name" value="TPR_rpt"/>
</dbReference>
<dbReference type="SMART" id="SM00530">
    <property type="entry name" value="HTH_XRE"/>
    <property type="match status" value="1"/>
</dbReference>
<feature type="compositionally biased region" description="Low complexity" evidence="1">
    <location>
        <begin position="412"/>
        <end position="428"/>
    </location>
</feature>
<sequence length="887" mass="95042">MHDESDRRAAHAELRRRLDEGRARARLDQTQLAGRAGLGRGTVSKALSPKGGVPSVDTVTALARVLKLPVGELLELRRTAAGETAAAPADLSGLGRSIGQWEPHELEVHPAGTGPAASGVGGVRALPGYVAREHDRVLAEAVAAAAAGRSGIVVLVGTSSTGKTRACWQAVQPLAEQALTGQEWRLWHPFDPTRAEAALEDLHQVGPRTVVWLNEAQHYLGDQKFGEQIAAAVHRLLTDTERGPVLVLGTLWPEYAHDYTALPAPGRADPYSRVRELLAGRTLSVPDTFDTAALAAATALAEKGDELLADALTRAGDGGRITQDLAGAPELLNRYQHATGPARALLEAAMDARRLGVGLHLPQAFLTDAAPGYLSEGDYDQLTDDWAEQAYAQLAEPVHGKQAPLRRTTPRPAWSPSAPSAGVASSVPSSAGPVFRLADYLEQHGRSSRRHLCPPASFWHAAHTRLTHPEDLARLTNAAAKRHRLQWAHHLRHRAADHGDTDALYHLAMLREESGDRASAETLARQAADHGNTDALVHLAEMREKAGDRAGAETLARQAADHGNTDGLVLQAWMREKAGDRAGAETLYRQAADHGDTNGLVRLAEMREEAGDRAGAETLARQAADHGDTNALVRLAEMREEAGDRAGAETLARQAADHGDTNALVHLAEMREEEEAGDWAGAETLYRQAADHGDTYSLVRLAKMREEAGDRAGAETLYRQAADHGDTNGLVRLAGIREEAGDRAGAETLARQAADHGKTNALTYLAWIREEAGDWAGAETLARQAADHGDTNALVRLAGIREEAGDRAGAETLYRQAADHGDTYSLARLAEMREEAGDRAGAETLARQAADHGQTDVLLPVAKQWKVLNGLWPYGLEPDGTPTAPWQ</sequence>
<proteinExistence type="predicted"/>
<dbReference type="InterPro" id="IPR010982">
    <property type="entry name" value="Lambda_DNA-bd_dom_sf"/>
</dbReference>
<evidence type="ECO:0000313" key="4">
    <source>
        <dbReference type="Proteomes" id="UP000325849"/>
    </source>
</evidence>
<dbReference type="Gene3D" id="1.10.260.40">
    <property type="entry name" value="lambda repressor-like DNA-binding domains"/>
    <property type="match status" value="1"/>
</dbReference>
<dbReference type="SMART" id="SM00028">
    <property type="entry name" value="TPR"/>
    <property type="match status" value="6"/>
</dbReference>
<reference evidence="3 4" key="1">
    <citation type="submission" date="2019-07" db="EMBL/GenBank/DDBJ databases">
        <title>New species of Amycolatopsis and Streptomyces.</title>
        <authorList>
            <person name="Duangmal K."/>
            <person name="Teo W.F.A."/>
            <person name="Lipun K."/>
        </authorList>
    </citation>
    <scope>NUCLEOTIDE SEQUENCE [LARGE SCALE GENOMIC DNA]</scope>
    <source>
        <strain evidence="3 4">NBRC 109810</strain>
    </source>
</reference>
<dbReference type="InterPro" id="IPR011990">
    <property type="entry name" value="TPR-like_helical_dom_sf"/>
</dbReference>
<dbReference type="CDD" id="cd00093">
    <property type="entry name" value="HTH_XRE"/>
    <property type="match status" value="1"/>
</dbReference>
<dbReference type="Proteomes" id="UP000325849">
    <property type="component" value="Unassembled WGS sequence"/>
</dbReference>
<dbReference type="Pfam" id="PF13560">
    <property type="entry name" value="HTH_31"/>
    <property type="match status" value="1"/>
</dbReference>
<dbReference type="InterPro" id="IPR001387">
    <property type="entry name" value="Cro/C1-type_HTH"/>
</dbReference>
<dbReference type="SUPFAM" id="SSF47413">
    <property type="entry name" value="lambda repressor-like DNA-binding domains"/>
    <property type="match status" value="1"/>
</dbReference>
<organism evidence="3 4">
    <name type="scientific">Streptomyces adustus</name>
    <dbReference type="NCBI Taxonomy" id="1609272"/>
    <lineage>
        <taxon>Bacteria</taxon>
        <taxon>Bacillati</taxon>
        <taxon>Actinomycetota</taxon>
        <taxon>Actinomycetes</taxon>
        <taxon>Kitasatosporales</taxon>
        <taxon>Streptomycetaceae</taxon>
        <taxon>Streptomyces</taxon>
    </lineage>
</organism>
<evidence type="ECO:0000256" key="1">
    <source>
        <dbReference type="SAM" id="MobiDB-lite"/>
    </source>
</evidence>